<dbReference type="InterPro" id="IPR032466">
    <property type="entry name" value="Metal_Hydrolase"/>
</dbReference>
<dbReference type="PANTHER" id="PTHR21240">
    <property type="entry name" value="2-AMINO-3-CARBOXYLMUCONATE-6-SEMIALDEHYDE DECARBOXYLASE"/>
    <property type="match status" value="1"/>
</dbReference>
<protein>
    <recommendedName>
        <fullName evidence="2">Amidohydrolase-related domain-containing protein</fullName>
    </recommendedName>
</protein>
<dbReference type="GO" id="GO:0005737">
    <property type="term" value="C:cytoplasm"/>
    <property type="evidence" value="ECO:0007669"/>
    <property type="project" value="TreeGrafter"/>
</dbReference>
<dbReference type="EMBL" id="UINC01082740">
    <property type="protein sequence ID" value="SVC27786.1"/>
    <property type="molecule type" value="Genomic_DNA"/>
</dbReference>
<evidence type="ECO:0000259" key="2">
    <source>
        <dbReference type="Pfam" id="PF04909"/>
    </source>
</evidence>
<dbReference type="GO" id="GO:0016787">
    <property type="term" value="F:hydrolase activity"/>
    <property type="evidence" value="ECO:0007669"/>
    <property type="project" value="InterPro"/>
</dbReference>
<name>A0A382KTU5_9ZZZZ</name>
<dbReference type="InterPro" id="IPR032465">
    <property type="entry name" value="ACMSD"/>
</dbReference>
<gene>
    <name evidence="3" type="ORF">METZ01_LOCUS280640</name>
</gene>
<evidence type="ECO:0000313" key="3">
    <source>
        <dbReference type="EMBL" id="SVC27786.1"/>
    </source>
</evidence>
<dbReference type="GO" id="GO:0016831">
    <property type="term" value="F:carboxy-lyase activity"/>
    <property type="evidence" value="ECO:0007669"/>
    <property type="project" value="InterPro"/>
</dbReference>
<evidence type="ECO:0000256" key="1">
    <source>
        <dbReference type="ARBA" id="ARBA00023239"/>
    </source>
</evidence>
<dbReference type="SUPFAM" id="SSF51556">
    <property type="entry name" value="Metallo-dependent hydrolases"/>
    <property type="match status" value="1"/>
</dbReference>
<dbReference type="AlphaFoldDB" id="A0A382KTU5"/>
<proteinExistence type="predicted"/>
<dbReference type="Pfam" id="PF04909">
    <property type="entry name" value="Amidohydro_2"/>
    <property type="match status" value="1"/>
</dbReference>
<feature type="non-terminal residue" evidence="3">
    <location>
        <position position="253"/>
    </location>
</feature>
<feature type="domain" description="Amidohydrolase-related" evidence="2">
    <location>
        <begin position="162"/>
        <end position="252"/>
    </location>
</feature>
<dbReference type="PANTHER" id="PTHR21240:SF28">
    <property type="entry name" value="ISO-OROTATE DECARBOXYLASE (EUROFUNG)"/>
    <property type="match status" value="1"/>
</dbReference>
<accession>A0A382KTU5</accession>
<keyword evidence="1" id="KW-0456">Lyase</keyword>
<dbReference type="GO" id="GO:0019748">
    <property type="term" value="P:secondary metabolic process"/>
    <property type="evidence" value="ECO:0007669"/>
    <property type="project" value="TreeGrafter"/>
</dbReference>
<reference evidence="3" key="1">
    <citation type="submission" date="2018-05" db="EMBL/GenBank/DDBJ databases">
        <authorList>
            <person name="Lanie J.A."/>
            <person name="Ng W.-L."/>
            <person name="Kazmierczak K.M."/>
            <person name="Andrzejewski T.M."/>
            <person name="Davidsen T.M."/>
            <person name="Wayne K.J."/>
            <person name="Tettelin H."/>
            <person name="Glass J.I."/>
            <person name="Rusch D."/>
            <person name="Podicherti R."/>
            <person name="Tsui H.-C.T."/>
            <person name="Winkler M.E."/>
        </authorList>
    </citation>
    <scope>NUCLEOTIDE SEQUENCE</scope>
</reference>
<dbReference type="Gene3D" id="3.20.20.140">
    <property type="entry name" value="Metal-dependent hydrolases"/>
    <property type="match status" value="1"/>
</dbReference>
<sequence length="253" mass="28346">MTIVFGGELRIEIKPDTVNALMQRELTMNDTTDQANAWRTETPGNLDWPRTARPGDQNKYFMVSADGHVQEPSDFLSSRIDKAYHDRLPGVVLDGKGNTLQKTEGFRPVRIQNINFAGEDLLRNRSGKTPQDRIRDLTLDGVDAEVLFPNKGLTIWATPDSDFSLAMCKAYNEWAWETFADFNDRLSPMACVAPGSLAGTIQEIQRCAKLGFRGLSLPCKPVWGAPDHNNANYNLPEFDDLWACIQDVDLPIT</sequence>
<organism evidence="3">
    <name type="scientific">marine metagenome</name>
    <dbReference type="NCBI Taxonomy" id="408172"/>
    <lineage>
        <taxon>unclassified sequences</taxon>
        <taxon>metagenomes</taxon>
        <taxon>ecological metagenomes</taxon>
    </lineage>
</organism>
<dbReference type="InterPro" id="IPR006680">
    <property type="entry name" value="Amidohydro-rel"/>
</dbReference>